<dbReference type="InterPro" id="IPR017900">
    <property type="entry name" value="4Fe4S_Fe_S_CS"/>
</dbReference>
<dbReference type="PANTHER" id="PTHR43122">
    <property type="entry name" value="FERREDOXIN SUBUNIT OF PYRUVATE:FLAVODOXIN OXIDOREDUCTASE-RELATED"/>
    <property type="match status" value="1"/>
</dbReference>
<dbReference type="GO" id="GO:0051539">
    <property type="term" value="F:4 iron, 4 sulfur cluster binding"/>
    <property type="evidence" value="ECO:0007669"/>
    <property type="project" value="UniProtKB-KW"/>
</dbReference>
<comment type="caution">
    <text evidence="8">The sequence shown here is derived from an EMBL/GenBank/DDBJ whole genome shotgun (WGS) entry which is preliminary data.</text>
</comment>
<dbReference type="PROSITE" id="PS51379">
    <property type="entry name" value="4FE4S_FER_2"/>
    <property type="match status" value="3"/>
</dbReference>
<feature type="region of interest" description="Disordered" evidence="6">
    <location>
        <begin position="16"/>
        <end position="37"/>
    </location>
</feature>
<dbReference type="GO" id="GO:0046872">
    <property type="term" value="F:metal ion binding"/>
    <property type="evidence" value="ECO:0007669"/>
    <property type="project" value="UniProtKB-KW"/>
</dbReference>
<keyword evidence="3" id="KW-0677">Repeat</keyword>
<keyword evidence="2" id="KW-0479">Metal-binding</keyword>
<sequence length="170" mass="18934">MTENIDTNRRGFLSRLSKPVSSLTEQPEKTRRNAPRPPKAVDEALFLRLCDGCEECLCICPNRVIEVNDQTATLNLDYNECSLCDECTKVCASGALHSSQHSKINLRPDFSQSCNNYLQIDCQQCVLGCPQAAISVEDAERPVVNEEKCNGCGQCRSHCYLGAITMRFHS</sequence>
<keyword evidence="1" id="KW-0004">4Fe-4S</keyword>
<evidence type="ECO:0000256" key="3">
    <source>
        <dbReference type="ARBA" id="ARBA00022737"/>
    </source>
</evidence>
<evidence type="ECO:0000256" key="2">
    <source>
        <dbReference type="ARBA" id="ARBA00022723"/>
    </source>
</evidence>
<feature type="domain" description="4Fe-4S ferredoxin-type" evidence="7">
    <location>
        <begin position="36"/>
        <end position="70"/>
    </location>
</feature>
<evidence type="ECO:0000256" key="1">
    <source>
        <dbReference type="ARBA" id="ARBA00022485"/>
    </source>
</evidence>
<evidence type="ECO:0000256" key="4">
    <source>
        <dbReference type="ARBA" id="ARBA00023004"/>
    </source>
</evidence>
<dbReference type="AlphaFoldDB" id="A0A9X3CEF5"/>
<evidence type="ECO:0000313" key="8">
    <source>
        <dbReference type="EMBL" id="MCW8334094.1"/>
    </source>
</evidence>
<dbReference type="RefSeq" id="WP_265687498.1">
    <property type="nucleotide sequence ID" value="NZ_JAKRRX010000045.1"/>
</dbReference>
<dbReference type="InterPro" id="IPR017896">
    <property type="entry name" value="4Fe4S_Fe-S-bd"/>
</dbReference>
<gene>
    <name evidence="8" type="primary">napF</name>
    <name evidence="8" type="ORF">MD483_09690</name>
</gene>
<dbReference type="PANTHER" id="PTHR43122:SF1">
    <property type="entry name" value="IRON-SULFUR-BINDING PROTEIN"/>
    <property type="match status" value="1"/>
</dbReference>
<dbReference type="PROSITE" id="PS00198">
    <property type="entry name" value="4FE4S_FER_1"/>
    <property type="match status" value="1"/>
</dbReference>
<keyword evidence="9" id="KW-1185">Reference proteome</keyword>
<dbReference type="EMBL" id="JAKRRX010000045">
    <property type="protein sequence ID" value="MCW8334094.1"/>
    <property type="molecule type" value="Genomic_DNA"/>
</dbReference>
<keyword evidence="4" id="KW-0408">Iron</keyword>
<protein>
    <submittedName>
        <fullName evidence="8">Ferredoxin-type protein NapF</fullName>
    </submittedName>
</protein>
<evidence type="ECO:0000256" key="6">
    <source>
        <dbReference type="SAM" id="MobiDB-lite"/>
    </source>
</evidence>
<dbReference type="InterPro" id="IPR004496">
    <property type="entry name" value="NapF"/>
</dbReference>
<dbReference type="Gene3D" id="3.30.70.20">
    <property type="match status" value="2"/>
</dbReference>
<evidence type="ECO:0000313" key="9">
    <source>
        <dbReference type="Proteomes" id="UP001155586"/>
    </source>
</evidence>
<name>A0A9X3CEF5_9VIBR</name>
<reference evidence="8" key="1">
    <citation type="submission" date="2022-02" db="EMBL/GenBank/DDBJ databases">
        <title>Vibrio sp. nov., a new bacterium isolated from Bohai sea, China.</title>
        <authorList>
            <person name="Yuan Y."/>
        </authorList>
    </citation>
    <scope>NUCLEOTIDE SEQUENCE</scope>
    <source>
        <strain evidence="8">DBSS07</strain>
    </source>
</reference>
<dbReference type="Pfam" id="PF12838">
    <property type="entry name" value="Fer4_7"/>
    <property type="match status" value="1"/>
</dbReference>
<dbReference type="Pfam" id="PF00037">
    <property type="entry name" value="Fer4"/>
    <property type="match status" value="1"/>
</dbReference>
<dbReference type="NCBIfam" id="TIGR00402">
    <property type="entry name" value="napF"/>
    <property type="match status" value="1"/>
</dbReference>
<organism evidence="8 9">
    <name type="scientific">Vibrio paucivorans</name>
    <dbReference type="NCBI Taxonomy" id="2829489"/>
    <lineage>
        <taxon>Bacteria</taxon>
        <taxon>Pseudomonadati</taxon>
        <taxon>Pseudomonadota</taxon>
        <taxon>Gammaproteobacteria</taxon>
        <taxon>Vibrionales</taxon>
        <taxon>Vibrionaceae</taxon>
        <taxon>Vibrio</taxon>
    </lineage>
</organism>
<dbReference type="SUPFAM" id="SSF54862">
    <property type="entry name" value="4Fe-4S ferredoxins"/>
    <property type="match status" value="1"/>
</dbReference>
<proteinExistence type="predicted"/>
<feature type="domain" description="4Fe-4S ferredoxin-type" evidence="7">
    <location>
        <begin position="140"/>
        <end position="169"/>
    </location>
</feature>
<dbReference type="Proteomes" id="UP001155586">
    <property type="component" value="Unassembled WGS sequence"/>
</dbReference>
<keyword evidence="5" id="KW-0411">Iron-sulfur</keyword>
<evidence type="ECO:0000256" key="5">
    <source>
        <dbReference type="ARBA" id="ARBA00023014"/>
    </source>
</evidence>
<evidence type="ECO:0000259" key="7">
    <source>
        <dbReference type="PROSITE" id="PS51379"/>
    </source>
</evidence>
<feature type="domain" description="4Fe-4S ferredoxin-type" evidence="7">
    <location>
        <begin position="72"/>
        <end position="101"/>
    </location>
</feature>
<accession>A0A9X3CEF5</accession>